<dbReference type="Pfam" id="PF01408">
    <property type="entry name" value="GFO_IDH_MocA"/>
    <property type="match status" value="1"/>
</dbReference>
<evidence type="ECO:0000259" key="2">
    <source>
        <dbReference type="Pfam" id="PF01408"/>
    </source>
</evidence>
<dbReference type="Proteomes" id="UP000800092">
    <property type="component" value="Unassembled WGS sequence"/>
</dbReference>
<dbReference type="PANTHER" id="PTHR43054">
    <property type="match status" value="1"/>
</dbReference>
<reference evidence="4" key="1">
    <citation type="journal article" date="2020" name="Stud. Mycol.">
        <title>101 Dothideomycetes genomes: a test case for predicting lifestyles and emergence of pathogens.</title>
        <authorList>
            <person name="Haridas S."/>
            <person name="Albert R."/>
            <person name="Binder M."/>
            <person name="Bloem J."/>
            <person name="Labutti K."/>
            <person name="Salamov A."/>
            <person name="Andreopoulos B."/>
            <person name="Baker S."/>
            <person name="Barry K."/>
            <person name="Bills G."/>
            <person name="Bluhm B."/>
            <person name="Cannon C."/>
            <person name="Castanera R."/>
            <person name="Culley D."/>
            <person name="Daum C."/>
            <person name="Ezra D."/>
            <person name="Gonzalez J."/>
            <person name="Henrissat B."/>
            <person name="Kuo A."/>
            <person name="Liang C."/>
            <person name="Lipzen A."/>
            <person name="Lutzoni F."/>
            <person name="Magnuson J."/>
            <person name="Mondo S."/>
            <person name="Nolan M."/>
            <person name="Ohm R."/>
            <person name="Pangilinan J."/>
            <person name="Park H.-J."/>
            <person name="Ramirez L."/>
            <person name="Alfaro M."/>
            <person name="Sun H."/>
            <person name="Tritt A."/>
            <person name="Yoshinaga Y."/>
            <person name="Zwiers L.-H."/>
            <person name="Turgeon B."/>
            <person name="Goodwin S."/>
            <person name="Spatafora J."/>
            <person name="Crous P."/>
            <person name="Grigoriev I."/>
        </authorList>
    </citation>
    <scope>NUCLEOTIDE SEQUENCE</scope>
    <source>
        <strain evidence="4">Tuck. ex Michener</strain>
    </source>
</reference>
<dbReference type="Gene3D" id="3.40.50.720">
    <property type="entry name" value="NAD(P)-binding Rossmann-like Domain"/>
    <property type="match status" value="1"/>
</dbReference>
<feature type="domain" description="Gfo/Idh/MocA-like oxidoreductase N-terminal" evidence="2">
    <location>
        <begin position="4"/>
        <end position="119"/>
    </location>
</feature>
<proteinExistence type="inferred from homology"/>
<dbReference type="EMBL" id="ML991780">
    <property type="protein sequence ID" value="KAF2237360.1"/>
    <property type="molecule type" value="Genomic_DNA"/>
</dbReference>
<name>A0A6A6HIR9_VIRVR</name>
<dbReference type="OrthoDB" id="2129491at2759"/>
<dbReference type="AlphaFoldDB" id="A0A6A6HIR9"/>
<dbReference type="InterPro" id="IPR055170">
    <property type="entry name" value="GFO_IDH_MocA-like_dom"/>
</dbReference>
<dbReference type="Gene3D" id="3.30.360.10">
    <property type="entry name" value="Dihydrodipicolinate Reductase, domain 2"/>
    <property type="match status" value="1"/>
</dbReference>
<dbReference type="Pfam" id="PF22725">
    <property type="entry name" value="GFO_IDH_MocA_C3"/>
    <property type="match status" value="1"/>
</dbReference>
<evidence type="ECO:0000313" key="4">
    <source>
        <dbReference type="EMBL" id="KAF2237360.1"/>
    </source>
</evidence>
<gene>
    <name evidence="4" type="ORF">EV356DRAFT_441771</name>
</gene>
<dbReference type="SUPFAM" id="SSF55347">
    <property type="entry name" value="Glyceraldehyde-3-phosphate dehydrogenase-like, C-terminal domain"/>
    <property type="match status" value="1"/>
</dbReference>
<dbReference type="GO" id="GO:0000166">
    <property type="term" value="F:nucleotide binding"/>
    <property type="evidence" value="ECO:0007669"/>
    <property type="project" value="InterPro"/>
</dbReference>
<keyword evidence="5" id="KW-1185">Reference proteome</keyword>
<dbReference type="SUPFAM" id="SSF51735">
    <property type="entry name" value="NAD(P)-binding Rossmann-fold domains"/>
    <property type="match status" value="1"/>
</dbReference>
<evidence type="ECO:0000259" key="3">
    <source>
        <dbReference type="Pfam" id="PF22725"/>
    </source>
</evidence>
<accession>A0A6A6HIR9</accession>
<dbReference type="PANTHER" id="PTHR43054:SF1">
    <property type="entry name" value="SCYLLO-INOSITOL 2-DEHYDROGENASE (NADP(+)) IOLU"/>
    <property type="match status" value="1"/>
</dbReference>
<sequence>MVLTFGVIGTSWITDEWISGAHATGLWKLTSVYSRTRETAEQYAAKYDVSSVHTSIESLAGDAIQVIYVASPNSLHYEQTKLILQHKRHVILEKPATTTVAEFEDLCSLARVNGVYLIEAYRHIQEANFQTLKSGLTQLGQVYGASLTYASFSSRYTNVLNGETPNVFSLDFAGGSLVDIGVYPITFAVALFGRPRSSTYQAFRCRTGTDGGGFILLQYENFSVSINQSKCYNSAAPSEIYGENGTVTVNATMNIDTVKLFNPRTKETKEWAGPKEELKLKEEAAEFARIIQNDDKKAAKDLEDLSRTVLQITTELRRQNGIIYPADKI</sequence>
<comment type="similarity">
    <text evidence="1">Belongs to the Gfo/Idh/MocA family.</text>
</comment>
<protein>
    <submittedName>
        <fullName evidence="4">Oxidoreductase, Gfo/Idh/MocA family</fullName>
    </submittedName>
</protein>
<evidence type="ECO:0000313" key="5">
    <source>
        <dbReference type="Proteomes" id="UP000800092"/>
    </source>
</evidence>
<evidence type="ECO:0000256" key="1">
    <source>
        <dbReference type="ARBA" id="ARBA00010928"/>
    </source>
</evidence>
<organism evidence="4 5">
    <name type="scientific">Viridothelium virens</name>
    <name type="common">Speckled blister lichen</name>
    <name type="synonym">Trypethelium virens</name>
    <dbReference type="NCBI Taxonomy" id="1048519"/>
    <lineage>
        <taxon>Eukaryota</taxon>
        <taxon>Fungi</taxon>
        <taxon>Dikarya</taxon>
        <taxon>Ascomycota</taxon>
        <taxon>Pezizomycotina</taxon>
        <taxon>Dothideomycetes</taxon>
        <taxon>Dothideomycetes incertae sedis</taxon>
        <taxon>Trypetheliales</taxon>
        <taxon>Trypetheliaceae</taxon>
        <taxon>Viridothelium</taxon>
    </lineage>
</organism>
<feature type="domain" description="GFO/IDH/MocA-like oxidoreductase" evidence="3">
    <location>
        <begin position="139"/>
        <end position="247"/>
    </location>
</feature>
<dbReference type="InterPro" id="IPR036291">
    <property type="entry name" value="NAD(P)-bd_dom_sf"/>
</dbReference>
<dbReference type="InterPro" id="IPR000683">
    <property type="entry name" value="Gfo/Idh/MocA-like_OxRdtase_N"/>
</dbReference>